<accession>A0AAV5KXG3</accession>
<evidence type="ECO:0000313" key="1">
    <source>
        <dbReference type="EMBL" id="GKV29280.1"/>
    </source>
</evidence>
<dbReference type="EMBL" id="BPVZ01000082">
    <property type="protein sequence ID" value="GKV29280.1"/>
    <property type="molecule type" value="Genomic_DNA"/>
</dbReference>
<reference evidence="1 2" key="1">
    <citation type="journal article" date="2021" name="Commun. Biol.">
        <title>The genome of Shorea leprosula (Dipterocarpaceae) highlights the ecological relevance of drought in aseasonal tropical rainforests.</title>
        <authorList>
            <person name="Ng K.K.S."/>
            <person name="Kobayashi M.J."/>
            <person name="Fawcett J.A."/>
            <person name="Hatakeyama M."/>
            <person name="Paape T."/>
            <person name="Ng C.H."/>
            <person name="Ang C.C."/>
            <person name="Tnah L.H."/>
            <person name="Lee C.T."/>
            <person name="Nishiyama T."/>
            <person name="Sese J."/>
            <person name="O'Brien M.J."/>
            <person name="Copetti D."/>
            <person name="Mohd Noor M.I."/>
            <person name="Ong R.C."/>
            <person name="Putra M."/>
            <person name="Sireger I.Z."/>
            <person name="Indrioko S."/>
            <person name="Kosugi Y."/>
            <person name="Izuno A."/>
            <person name="Isagi Y."/>
            <person name="Lee S.L."/>
            <person name="Shimizu K.K."/>
        </authorList>
    </citation>
    <scope>NUCLEOTIDE SEQUENCE [LARGE SCALE GENOMIC DNA]</scope>
    <source>
        <strain evidence="1">214</strain>
    </source>
</reference>
<comment type="caution">
    <text evidence="1">The sequence shown here is derived from an EMBL/GenBank/DDBJ whole genome shotgun (WGS) entry which is preliminary data.</text>
</comment>
<gene>
    <name evidence="1" type="ORF">SLEP1_g38216</name>
</gene>
<evidence type="ECO:0000313" key="2">
    <source>
        <dbReference type="Proteomes" id="UP001054252"/>
    </source>
</evidence>
<dbReference type="Proteomes" id="UP001054252">
    <property type="component" value="Unassembled WGS sequence"/>
</dbReference>
<dbReference type="AlphaFoldDB" id="A0AAV5KXG3"/>
<organism evidence="1 2">
    <name type="scientific">Rubroshorea leprosula</name>
    <dbReference type="NCBI Taxonomy" id="152421"/>
    <lineage>
        <taxon>Eukaryota</taxon>
        <taxon>Viridiplantae</taxon>
        <taxon>Streptophyta</taxon>
        <taxon>Embryophyta</taxon>
        <taxon>Tracheophyta</taxon>
        <taxon>Spermatophyta</taxon>
        <taxon>Magnoliopsida</taxon>
        <taxon>eudicotyledons</taxon>
        <taxon>Gunneridae</taxon>
        <taxon>Pentapetalae</taxon>
        <taxon>rosids</taxon>
        <taxon>malvids</taxon>
        <taxon>Malvales</taxon>
        <taxon>Dipterocarpaceae</taxon>
        <taxon>Rubroshorea</taxon>
    </lineage>
</organism>
<name>A0AAV5KXG3_9ROSI</name>
<sequence length="89" mass="9789">MILVCNFAPSRKGVPISSYLHGNSPIQGSDKRIVAYGLPFCNSGIAENANLRISILTKFDFCCLVAHKFPMIATDVPSKASIWYVARKK</sequence>
<keyword evidence="2" id="KW-1185">Reference proteome</keyword>
<protein>
    <submittedName>
        <fullName evidence="1">Uncharacterized protein</fullName>
    </submittedName>
</protein>
<proteinExistence type="predicted"/>